<dbReference type="Proteomes" id="UP000562984">
    <property type="component" value="Unassembled WGS sequence"/>
</dbReference>
<evidence type="ECO:0000313" key="8">
    <source>
        <dbReference type="Proteomes" id="UP000562984"/>
    </source>
</evidence>
<dbReference type="GO" id="GO:1904680">
    <property type="term" value="F:peptide transmembrane transporter activity"/>
    <property type="evidence" value="ECO:0007669"/>
    <property type="project" value="TreeGrafter"/>
</dbReference>
<dbReference type="PROSITE" id="PS51257">
    <property type="entry name" value="PROKAR_LIPOPROTEIN"/>
    <property type="match status" value="1"/>
</dbReference>
<dbReference type="Gene3D" id="3.40.190.10">
    <property type="entry name" value="Periplasmic binding protein-like II"/>
    <property type="match status" value="1"/>
</dbReference>
<feature type="domain" description="Solute-binding protein family 5" evidence="6">
    <location>
        <begin position="144"/>
        <end position="535"/>
    </location>
</feature>
<dbReference type="AlphaFoldDB" id="A0A849A1A0"/>
<protein>
    <submittedName>
        <fullName evidence="7">ABC transporter substrate-binding protein</fullName>
    </submittedName>
</protein>
<feature type="compositionally biased region" description="Gly residues" evidence="4">
    <location>
        <begin position="63"/>
        <end position="76"/>
    </location>
</feature>
<name>A0A849A1A0_9ACTN</name>
<organism evidence="7 8">
    <name type="scientific">Nakamurella aerolata</name>
    <dbReference type="NCBI Taxonomy" id="1656892"/>
    <lineage>
        <taxon>Bacteria</taxon>
        <taxon>Bacillati</taxon>
        <taxon>Actinomycetota</taxon>
        <taxon>Actinomycetes</taxon>
        <taxon>Nakamurellales</taxon>
        <taxon>Nakamurellaceae</taxon>
        <taxon>Nakamurella</taxon>
    </lineage>
</organism>
<dbReference type="PANTHER" id="PTHR30290:SF9">
    <property type="entry name" value="OLIGOPEPTIDE-BINDING PROTEIN APPA"/>
    <property type="match status" value="1"/>
</dbReference>
<dbReference type="GO" id="GO:0042597">
    <property type="term" value="C:periplasmic space"/>
    <property type="evidence" value="ECO:0007669"/>
    <property type="project" value="UniProtKB-ARBA"/>
</dbReference>
<evidence type="ECO:0000256" key="2">
    <source>
        <dbReference type="ARBA" id="ARBA00022448"/>
    </source>
</evidence>
<dbReference type="Pfam" id="PF00496">
    <property type="entry name" value="SBP_bac_5"/>
    <property type="match status" value="1"/>
</dbReference>
<dbReference type="GO" id="GO:0015833">
    <property type="term" value="P:peptide transport"/>
    <property type="evidence" value="ECO:0007669"/>
    <property type="project" value="TreeGrafter"/>
</dbReference>
<accession>A0A849A1A0</accession>
<feature type="compositionally biased region" description="Low complexity" evidence="4">
    <location>
        <begin position="77"/>
        <end position="88"/>
    </location>
</feature>
<feature type="compositionally biased region" description="Polar residues" evidence="4">
    <location>
        <begin position="32"/>
        <end position="44"/>
    </location>
</feature>
<comment type="similarity">
    <text evidence="1">Belongs to the bacterial solute-binding protein 5 family.</text>
</comment>
<evidence type="ECO:0000259" key="6">
    <source>
        <dbReference type="Pfam" id="PF00496"/>
    </source>
</evidence>
<gene>
    <name evidence="7" type="ORF">HKD39_03580</name>
</gene>
<evidence type="ECO:0000313" key="7">
    <source>
        <dbReference type="EMBL" id="NNG34814.1"/>
    </source>
</evidence>
<dbReference type="EMBL" id="JABEND010000002">
    <property type="protein sequence ID" value="NNG34814.1"/>
    <property type="molecule type" value="Genomic_DNA"/>
</dbReference>
<dbReference type="GO" id="GO:0043190">
    <property type="term" value="C:ATP-binding cassette (ABC) transporter complex"/>
    <property type="evidence" value="ECO:0007669"/>
    <property type="project" value="InterPro"/>
</dbReference>
<evidence type="ECO:0000256" key="1">
    <source>
        <dbReference type="ARBA" id="ARBA00005695"/>
    </source>
</evidence>
<dbReference type="PANTHER" id="PTHR30290">
    <property type="entry name" value="PERIPLASMIC BINDING COMPONENT OF ABC TRANSPORTER"/>
    <property type="match status" value="1"/>
</dbReference>
<reference evidence="7 8" key="1">
    <citation type="submission" date="2020-05" db="EMBL/GenBank/DDBJ databases">
        <title>Nakamurella sp. DB0629 isolated from air conditioner.</title>
        <authorList>
            <person name="Kim D.H."/>
            <person name="Kim D.-U."/>
        </authorList>
    </citation>
    <scope>NUCLEOTIDE SEQUENCE [LARGE SCALE GENOMIC DNA]</scope>
    <source>
        <strain evidence="7 8">DB0629</strain>
    </source>
</reference>
<evidence type="ECO:0000256" key="3">
    <source>
        <dbReference type="ARBA" id="ARBA00022729"/>
    </source>
</evidence>
<keyword evidence="3 5" id="KW-0732">Signal</keyword>
<dbReference type="Gene3D" id="3.10.105.10">
    <property type="entry name" value="Dipeptide-binding Protein, Domain 3"/>
    <property type="match status" value="1"/>
</dbReference>
<feature type="region of interest" description="Disordered" evidence="4">
    <location>
        <begin position="24"/>
        <end position="88"/>
    </location>
</feature>
<dbReference type="Gene3D" id="3.90.76.10">
    <property type="entry name" value="Dipeptide-binding Protein, Domain 1"/>
    <property type="match status" value="1"/>
</dbReference>
<feature type="signal peptide" evidence="5">
    <location>
        <begin position="1"/>
        <end position="25"/>
    </location>
</feature>
<dbReference type="SUPFAM" id="SSF53850">
    <property type="entry name" value="Periplasmic binding protein-like II"/>
    <property type="match status" value="1"/>
</dbReference>
<dbReference type="RefSeq" id="WP_171198493.1">
    <property type="nucleotide sequence ID" value="NZ_JABEND010000002.1"/>
</dbReference>
<dbReference type="InterPro" id="IPR000914">
    <property type="entry name" value="SBP_5_dom"/>
</dbReference>
<dbReference type="CDD" id="cd08493">
    <property type="entry name" value="PBP2_DppA_like"/>
    <property type="match status" value="1"/>
</dbReference>
<evidence type="ECO:0000256" key="5">
    <source>
        <dbReference type="SAM" id="SignalP"/>
    </source>
</evidence>
<feature type="compositionally biased region" description="Low complexity" evidence="4">
    <location>
        <begin position="46"/>
        <end position="62"/>
    </location>
</feature>
<keyword evidence="8" id="KW-1185">Reference proteome</keyword>
<comment type="caution">
    <text evidence="7">The sequence shown here is derived from an EMBL/GenBank/DDBJ whole genome shotgun (WGS) entry which is preliminary data.</text>
</comment>
<sequence>MSVRRRRLTAVGIAAALAVTTAACAQSDRGSDSNSNANTTQDTGNAGAAGESGPAGTPAAGSGAAGSGAAGSGAAGGAAPSGSGGAAAPADIPANADLNATFTFAAAGAPEMFDPLYGTDGETFRPARMMFEGLVRSKPGTADLEPQLAESYTSSPDGLTWTFKIRKGVTFSDGTPLNAEAVCYNLDRMYSQTGAGAVQAEYWSSNMGGFKGQKDSAGKEVPSIYKSCKADGDNAVITINRFTSKFPAILSLPSYSIQSPTALKKYKANDVKQSGEAFTYPAYATAHPTGTGPMLFQAYDRTNGTITLVRNEKYWGPKATVAKLVFKIIPDETARKQALQAGTIQGYDLPNPADWDSLKESANLLIRPAFNIMYLGFDFKNNKALQDLKVRQAIAYALNREDFVASQLPEGAEVAQEWYPKTVDGWTPDVQQYPYDPEKAKQLLAEAGQQNLTLNFWWPTEVTRPYMPNPKDVFTSFSQDLEAVGIKLNVTSKPWNGGYLDGVTARKPDLFLLGWTGDYNTPDNFIGSFFSSESNDFATFETPWGKTFDQEIADADSIPDKAKRDAAYVALNKKIMSEYMPGVPISSSPPALVVAKNVSGIVPSPLTDEDYTHAIITKG</sequence>
<evidence type="ECO:0000256" key="4">
    <source>
        <dbReference type="SAM" id="MobiDB-lite"/>
    </source>
</evidence>
<dbReference type="InterPro" id="IPR030678">
    <property type="entry name" value="Peptide/Ni-bd"/>
</dbReference>
<dbReference type="PIRSF" id="PIRSF002741">
    <property type="entry name" value="MppA"/>
    <property type="match status" value="1"/>
</dbReference>
<dbReference type="InterPro" id="IPR039424">
    <property type="entry name" value="SBP_5"/>
</dbReference>
<feature type="chain" id="PRO_5032446439" evidence="5">
    <location>
        <begin position="26"/>
        <end position="619"/>
    </location>
</feature>
<proteinExistence type="inferred from homology"/>
<keyword evidence="2" id="KW-0813">Transport</keyword>